<protein>
    <submittedName>
        <fullName evidence="4">DUF732 domain-containing protein</fullName>
    </submittedName>
</protein>
<evidence type="ECO:0000256" key="1">
    <source>
        <dbReference type="SAM" id="MobiDB-lite"/>
    </source>
</evidence>
<keyword evidence="2" id="KW-0812">Transmembrane</keyword>
<sequence>MSAPTGDEQPRDYDDALPGAQTELAPSASGTEAHTAWALDDEPEWRTPFWTPGRITAVVAGVSTALVAAAAVVGFVYLHDRQDAASVPAANATPTSIVALPPPPPVTVTTVVVQPPPKTITAAPSTVRVQAPPVVERTIPTPSMATYDQRLLNRLGAAGFTIWDPGAVANQAHSVCRALSQGEQPAQIVAELTGPGSPTSIGEAQIYVTAVMAVYPQCGQG</sequence>
<dbReference type="RefSeq" id="WP_187096173.1">
    <property type="nucleotide sequence ID" value="NZ_CP059894.1"/>
</dbReference>
<feature type="transmembrane region" description="Helical" evidence="2">
    <location>
        <begin position="55"/>
        <end position="78"/>
    </location>
</feature>
<organism evidence="4 5">
    <name type="scientific">Mycolicibacterium fluoranthenivorans</name>
    <dbReference type="NCBI Taxonomy" id="258505"/>
    <lineage>
        <taxon>Bacteria</taxon>
        <taxon>Bacillati</taxon>
        <taxon>Actinomycetota</taxon>
        <taxon>Actinomycetes</taxon>
        <taxon>Mycobacteriales</taxon>
        <taxon>Mycobacteriaceae</taxon>
        <taxon>Mycolicibacterium</taxon>
    </lineage>
</organism>
<evidence type="ECO:0000256" key="2">
    <source>
        <dbReference type="SAM" id="Phobius"/>
    </source>
</evidence>
<dbReference type="AlphaFoldDB" id="A0A7G8PAR9"/>
<keyword evidence="2" id="KW-0472">Membrane</keyword>
<feature type="domain" description="DUF732" evidence="3">
    <location>
        <begin position="148"/>
        <end position="215"/>
    </location>
</feature>
<name>A0A7G8PAR9_9MYCO</name>
<keyword evidence="2" id="KW-1133">Transmembrane helix</keyword>
<evidence type="ECO:0000313" key="5">
    <source>
        <dbReference type="Proteomes" id="UP000515498"/>
    </source>
</evidence>
<accession>A0A7G8PAR9</accession>
<dbReference type="KEGG" id="mflu:HZU40_25025"/>
<dbReference type="InterPro" id="IPR007969">
    <property type="entry name" value="DUF732"/>
</dbReference>
<dbReference type="Proteomes" id="UP000515498">
    <property type="component" value="Chromosome"/>
</dbReference>
<gene>
    <name evidence="4" type="ORF">HZU40_25025</name>
</gene>
<dbReference type="Pfam" id="PF05305">
    <property type="entry name" value="DUF732"/>
    <property type="match status" value="1"/>
</dbReference>
<reference evidence="4 5" key="1">
    <citation type="submission" date="2020-07" db="EMBL/GenBank/DDBJ databases">
        <title>Draft genome sequence of four isobutane-metabolizing strains capable of cometabolically degrading diverse ether contaminants.</title>
        <authorList>
            <person name="Chen W."/>
            <person name="Faulkner N."/>
            <person name="Smith C."/>
            <person name="Hyman M."/>
        </authorList>
    </citation>
    <scope>NUCLEOTIDE SEQUENCE [LARGE SCALE GENOMIC DNA]</scope>
    <source>
        <strain evidence="4 5">2A</strain>
    </source>
</reference>
<dbReference type="EMBL" id="CP059894">
    <property type="protein sequence ID" value="QNJ91435.1"/>
    <property type="molecule type" value="Genomic_DNA"/>
</dbReference>
<evidence type="ECO:0000259" key="3">
    <source>
        <dbReference type="Pfam" id="PF05305"/>
    </source>
</evidence>
<proteinExistence type="predicted"/>
<feature type="region of interest" description="Disordered" evidence="1">
    <location>
        <begin position="1"/>
        <end position="40"/>
    </location>
</feature>
<evidence type="ECO:0000313" key="4">
    <source>
        <dbReference type="EMBL" id="QNJ91435.1"/>
    </source>
</evidence>